<feature type="transmembrane region" description="Helical" evidence="7">
    <location>
        <begin position="196"/>
        <end position="217"/>
    </location>
</feature>
<dbReference type="SMART" id="SM00388">
    <property type="entry name" value="HisKA"/>
    <property type="match status" value="1"/>
</dbReference>
<evidence type="ECO:0000313" key="10">
    <source>
        <dbReference type="Proteomes" id="UP001453229"/>
    </source>
</evidence>
<feature type="transmembrane region" description="Helical" evidence="7">
    <location>
        <begin position="285"/>
        <end position="306"/>
    </location>
</feature>
<dbReference type="InterPro" id="IPR003594">
    <property type="entry name" value="HATPase_dom"/>
</dbReference>
<dbReference type="Gene3D" id="1.10.287.130">
    <property type="match status" value="1"/>
</dbReference>
<feature type="transmembrane region" description="Helical" evidence="7">
    <location>
        <begin position="378"/>
        <end position="398"/>
    </location>
</feature>
<protein>
    <recommendedName>
        <fullName evidence="2">histidine kinase</fullName>
        <ecNumber evidence="2">2.7.13.3</ecNumber>
    </recommendedName>
</protein>
<dbReference type="InterPro" id="IPR050736">
    <property type="entry name" value="Sensor_HK_Regulatory"/>
</dbReference>
<dbReference type="EC" id="2.7.13.3" evidence="2"/>
<dbReference type="InterPro" id="IPR004358">
    <property type="entry name" value="Sig_transdc_His_kin-like_C"/>
</dbReference>
<dbReference type="PRINTS" id="PR00344">
    <property type="entry name" value="BCTRLSENSOR"/>
</dbReference>
<feature type="transmembrane region" description="Helical" evidence="7">
    <location>
        <begin position="224"/>
        <end position="246"/>
    </location>
</feature>
<feature type="transmembrane region" description="Helical" evidence="7">
    <location>
        <begin position="343"/>
        <end position="366"/>
    </location>
</feature>
<sequence>MTGPQRSLSAIRLVWRSALLCALAGWAVFTLPSAVAAPLWLGSDIPYRVWSDPTGRLSLREAVSEIARHGKPAREVLSRGYTHEVAWLRFTLAADAFDGAPLWLEIKPNFLDDIRVYYRPLTGSGPWHQRRVGDTLAAPRGDLDYRFPVLKIAPPPSAPGYEIVMRVATTSSLLLRLGFWQPEEFMIHATRSSAYYAFYFGLAGLSTLLALVLAILLRNRLLWSVAFMAIPYAMMASIEGFVAWSLPGLGILFQHYLISVLALLMSASLLWMPVEAIDLRDRVPWLYRTFVGTCFLCLPLMLSIPLGFYSQAIRLQTTLHFFIGILFLMYCLRVWGKEGFRTLSFALSIGPFIVTALTLYGLLVLAGRVPFKIVFYRAWQYSLVVNMLLVMGVAVYQVRMQYREAREKKRLARDLMIEREASFNQRQFMGMVAHEFRTPLAVISGCLENLRYATGMAQIRQRHSRIERANDRLIQLTDNCLVDARLDAENLHLDCRPADLVEIVNSAVALIHFSDHHSCRLELEHLAYGAAQGGMPSGERPWIDAALMRIALSNVIDNAVKYSAGGIIRVECRRAGERFTLAVEDRGGGIPLDQVDIIFERYRRAESSTGARPGFGLGLHVSRQIARAHGGELALVANTSTGCRFVFTMPWKAGKGGGG</sequence>
<evidence type="ECO:0000256" key="2">
    <source>
        <dbReference type="ARBA" id="ARBA00012438"/>
    </source>
</evidence>
<dbReference type="GO" id="GO:0005524">
    <property type="term" value="F:ATP binding"/>
    <property type="evidence" value="ECO:0007669"/>
    <property type="project" value="UniProtKB-KW"/>
</dbReference>
<dbReference type="EMBL" id="CP151919">
    <property type="protein sequence ID" value="XAD56404.1"/>
    <property type="molecule type" value="Genomic_DNA"/>
</dbReference>
<keyword evidence="7" id="KW-0812">Transmembrane</keyword>
<dbReference type="InterPro" id="IPR005467">
    <property type="entry name" value="His_kinase_dom"/>
</dbReference>
<dbReference type="Pfam" id="PF00512">
    <property type="entry name" value="HisKA"/>
    <property type="match status" value="1"/>
</dbReference>
<dbReference type="RefSeq" id="WP_342596462.1">
    <property type="nucleotide sequence ID" value="NZ_CP151919.1"/>
</dbReference>
<dbReference type="Proteomes" id="UP001453229">
    <property type="component" value="Chromosome"/>
</dbReference>
<comment type="catalytic activity">
    <reaction evidence="1">
        <text>ATP + protein L-histidine = ADP + protein N-phospho-L-histidine.</text>
        <dbReference type="EC" id="2.7.13.3"/>
    </reaction>
</comment>
<keyword evidence="7" id="KW-0472">Membrane</keyword>
<keyword evidence="3" id="KW-0597">Phosphoprotein</keyword>
<feature type="transmembrane region" description="Helical" evidence="7">
    <location>
        <begin position="252"/>
        <end position="273"/>
    </location>
</feature>
<reference evidence="9 10" key="1">
    <citation type="submission" date="2024-04" db="EMBL/GenBank/DDBJ databases">
        <title>Salinicola lusitanus LLJ914,a marine bacterium isolated from the Okinawa Trough.</title>
        <authorList>
            <person name="Li J."/>
        </authorList>
    </citation>
    <scope>NUCLEOTIDE SEQUENCE [LARGE SCALE GENOMIC DNA]</scope>
    <source>
        <strain evidence="9 10">LLJ914</strain>
    </source>
</reference>
<feature type="transmembrane region" description="Helical" evidence="7">
    <location>
        <begin position="318"/>
        <end position="336"/>
    </location>
</feature>
<dbReference type="PANTHER" id="PTHR43711:SF1">
    <property type="entry name" value="HISTIDINE KINASE 1"/>
    <property type="match status" value="1"/>
</dbReference>
<dbReference type="CDD" id="cd00075">
    <property type="entry name" value="HATPase"/>
    <property type="match status" value="1"/>
</dbReference>
<evidence type="ECO:0000259" key="8">
    <source>
        <dbReference type="PROSITE" id="PS50109"/>
    </source>
</evidence>
<name>A0ABZ3CZ19_9GAMM</name>
<keyword evidence="5" id="KW-0418">Kinase</keyword>
<dbReference type="Pfam" id="PF07696">
    <property type="entry name" value="7TMR-DISMED2"/>
    <property type="match status" value="1"/>
</dbReference>
<dbReference type="InterPro" id="IPR036890">
    <property type="entry name" value="HATPase_C_sf"/>
</dbReference>
<dbReference type="InterPro" id="IPR011622">
    <property type="entry name" value="7TMR_DISM_rcpt_extracell_dom2"/>
</dbReference>
<dbReference type="Gene3D" id="2.60.40.2380">
    <property type="match status" value="1"/>
</dbReference>
<evidence type="ECO:0000256" key="6">
    <source>
        <dbReference type="ARBA" id="ARBA00023012"/>
    </source>
</evidence>
<feature type="domain" description="Histidine kinase" evidence="8">
    <location>
        <begin position="431"/>
        <end position="653"/>
    </location>
</feature>
<accession>A0ABZ3CZ19</accession>
<evidence type="ECO:0000313" key="9">
    <source>
        <dbReference type="EMBL" id="XAD56404.1"/>
    </source>
</evidence>
<evidence type="ECO:0000256" key="3">
    <source>
        <dbReference type="ARBA" id="ARBA00022553"/>
    </source>
</evidence>
<dbReference type="Gene3D" id="3.30.565.10">
    <property type="entry name" value="Histidine kinase-like ATPase, C-terminal domain"/>
    <property type="match status" value="1"/>
</dbReference>
<dbReference type="Pfam" id="PF02518">
    <property type="entry name" value="HATPase_c"/>
    <property type="match status" value="1"/>
</dbReference>
<proteinExistence type="predicted"/>
<evidence type="ECO:0000256" key="1">
    <source>
        <dbReference type="ARBA" id="ARBA00000085"/>
    </source>
</evidence>
<keyword evidence="6" id="KW-0902">Two-component regulatory system</keyword>
<dbReference type="PANTHER" id="PTHR43711">
    <property type="entry name" value="TWO-COMPONENT HISTIDINE KINASE"/>
    <property type="match status" value="1"/>
</dbReference>
<evidence type="ECO:0000256" key="7">
    <source>
        <dbReference type="SAM" id="Phobius"/>
    </source>
</evidence>
<keyword evidence="7" id="KW-1133">Transmembrane helix</keyword>
<organism evidence="9 10">
    <name type="scientific">Salinicola lusitanus</name>
    <dbReference type="NCBI Taxonomy" id="1949085"/>
    <lineage>
        <taxon>Bacteria</taxon>
        <taxon>Pseudomonadati</taxon>
        <taxon>Pseudomonadota</taxon>
        <taxon>Gammaproteobacteria</taxon>
        <taxon>Oceanospirillales</taxon>
        <taxon>Halomonadaceae</taxon>
        <taxon>Salinicola</taxon>
    </lineage>
</organism>
<keyword evidence="10" id="KW-1185">Reference proteome</keyword>
<dbReference type="InterPro" id="IPR003661">
    <property type="entry name" value="HisK_dim/P_dom"/>
</dbReference>
<dbReference type="CDD" id="cd00082">
    <property type="entry name" value="HisKA"/>
    <property type="match status" value="1"/>
</dbReference>
<dbReference type="PROSITE" id="PS50109">
    <property type="entry name" value="HIS_KIN"/>
    <property type="match status" value="1"/>
</dbReference>
<gene>
    <name evidence="9" type="ORF">AAGT95_10560</name>
</gene>
<dbReference type="SMART" id="SM00387">
    <property type="entry name" value="HATPase_c"/>
    <property type="match status" value="1"/>
</dbReference>
<dbReference type="SUPFAM" id="SSF55874">
    <property type="entry name" value="ATPase domain of HSP90 chaperone/DNA topoisomerase II/histidine kinase"/>
    <property type="match status" value="1"/>
</dbReference>
<keyword evidence="9" id="KW-0547">Nucleotide-binding</keyword>
<evidence type="ECO:0000256" key="4">
    <source>
        <dbReference type="ARBA" id="ARBA00022679"/>
    </source>
</evidence>
<keyword evidence="4" id="KW-0808">Transferase</keyword>
<dbReference type="SUPFAM" id="SSF47384">
    <property type="entry name" value="Homodimeric domain of signal transducing histidine kinase"/>
    <property type="match status" value="1"/>
</dbReference>
<keyword evidence="9" id="KW-0067">ATP-binding</keyword>
<evidence type="ECO:0000256" key="5">
    <source>
        <dbReference type="ARBA" id="ARBA00022777"/>
    </source>
</evidence>
<dbReference type="InterPro" id="IPR036097">
    <property type="entry name" value="HisK_dim/P_sf"/>
</dbReference>